<evidence type="ECO:0000256" key="1">
    <source>
        <dbReference type="ARBA" id="ARBA00001917"/>
    </source>
</evidence>
<dbReference type="GO" id="GO:0016491">
    <property type="term" value="F:oxidoreductase activity"/>
    <property type="evidence" value="ECO:0007669"/>
    <property type="project" value="UniProtKB-KW"/>
</dbReference>
<accession>A0A4V5N3H7</accession>
<evidence type="ECO:0000313" key="5">
    <source>
        <dbReference type="EMBL" id="TKA23679.1"/>
    </source>
</evidence>
<evidence type="ECO:0000259" key="3">
    <source>
        <dbReference type="PROSITE" id="PS50255"/>
    </source>
</evidence>
<dbReference type="InterPro" id="IPR001199">
    <property type="entry name" value="Cyt_B5-like_heme/steroid-bd"/>
</dbReference>
<dbReference type="InterPro" id="IPR013785">
    <property type="entry name" value="Aldolase_TIM"/>
</dbReference>
<dbReference type="Gene3D" id="3.10.120.10">
    <property type="entry name" value="Cytochrome b5-like heme/steroid binding domain"/>
    <property type="match status" value="1"/>
</dbReference>
<dbReference type="SMART" id="SM01117">
    <property type="entry name" value="Cyt-b5"/>
    <property type="match status" value="1"/>
</dbReference>
<sequence length="484" mass="53144">MVSVAEITKHATPDDIWMVVNGKVYDLTNFAPNHPGGPDMIYKYAGRDGSKTYNDFHAADLIEKELSDSDKKGEFDETTITQTWIDAQKEELASEPDPNERPPLSSLINLDDFEIAFAKSGPRKANAYVSSASNDLLTLNANKSAWQKLWFRPRIMRNVASVNTKMTMFGCNVAMPVWICPMGIAKTVGPEGEKALGAGAAASGIVHCMSTTASYGIEDILASAPSNPFFYQVYVDKQRHKTEAMLQKLANEKQVKALFITVDLAVVSKREADERIRTQETTSVYQSGEKNKIDKKGGGLARTTGSFIDWTLSWEDVAWVRKHSRLPIVIKGVQSAADAKMALKMGCQGIVVSNHGGRALDNAPATLLILMELRRDCPEVFEKMEVHVDGGVRRGSDVLKAICLGARGVGVGRPFQCSVAYDTEGVESCAAILQDELETAMRLCGVTDLEKARGDLSYLNTSELEHYLPKPLARSWFAGLRARL</sequence>
<dbReference type="Pfam" id="PF01070">
    <property type="entry name" value="FMN_dh"/>
    <property type="match status" value="1"/>
</dbReference>
<comment type="caution">
    <text evidence="5">The sequence shown here is derived from an EMBL/GenBank/DDBJ whole genome shotgun (WGS) entry which is preliminary data.</text>
</comment>
<dbReference type="PROSITE" id="PS50255">
    <property type="entry name" value="CYTOCHROME_B5_2"/>
    <property type="match status" value="1"/>
</dbReference>
<reference evidence="5 6" key="1">
    <citation type="submission" date="2017-03" db="EMBL/GenBank/DDBJ databases">
        <title>Genomes of endolithic fungi from Antarctica.</title>
        <authorList>
            <person name="Coleine C."/>
            <person name="Masonjones S."/>
            <person name="Stajich J.E."/>
        </authorList>
    </citation>
    <scope>NUCLEOTIDE SEQUENCE [LARGE SCALE GENOMIC DNA]</scope>
    <source>
        <strain evidence="5 6">CCFEE 6315</strain>
    </source>
</reference>
<dbReference type="OrthoDB" id="1925334at2759"/>
<keyword evidence="2" id="KW-0560">Oxidoreductase</keyword>
<proteinExistence type="predicted"/>
<keyword evidence="6" id="KW-1185">Reference proteome</keyword>
<evidence type="ECO:0000256" key="2">
    <source>
        <dbReference type="ARBA" id="ARBA00023002"/>
    </source>
</evidence>
<dbReference type="AlphaFoldDB" id="A0A4V5N3H7"/>
<dbReference type="InterPro" id="IPR036400">
    <property type="entry name" value="Cyt_B5-like_heme/steroid_sf"/>
</dbReference>
<dbReference type="Proteomes" id="UP000308549">
    <property type="component" value="Unassembled WGS sequence"/>
</dbReference>
<organism evidence="5 6">
    <name type="scientific">Salinomyces thailandicus</name>
    <dbReference type="NCBI Taxonomy" id="706561"/>
    <lineage>
        <taxon>Eukaryota</taxon>
        <taxon>Fungi</taxon>
        <taxon>Dikarya</taxon>
        <taxon>Ascomycota</taxon>
        <taxon>Pezizomycotina</taxon>
        <taxon>Dothideomycetes</taxon>
        <taxon>Dothideomycetidae</taxon>
        <taxon>Mycosphaerellales</taxon>
        <taxon>Teratosphaeriaceae</taxon>
        <taxon>Salinomyces</taxon>
    </lineage>
</organism>
<comment type="cofactor">
    <cofactor evidence="1">
        <name>FMN</name>
        <dbReference type="ChEBI" id="CHEBI:58210"/>
    </cofactor>
</comment>
<dbReference type="SUPFAM" id="SSF51395">
    <property type="entry name" value="FMN-linked oxidoreductases"/>
    <property type="match status" value="1"/>
</dbReference>
<dbReference type="PROSITE" id="PS51349">
    <property type="entry name" value="FMN_HYDROXY_ACID_DH_2"/>
    <property type="match status" value="1"/>
</dbReference>
<dbReference type="PANTHER" id="PTHR10578">
    <property type="entry name" value="S -2-HYDROXY-ACID OXIDASE-RELATED"/>
    <property type="match status" value="1"/>
</dbReference>
<dbReference type="InterPro" id="IPR037396">
    <property type="entry name" value="FMN_HAD"/>
</dbReference>
<evidence type="ECO:0000259" key="4">
    <source>
        <dbReference type="PROSITE" id="PS51349"/>
    </source>
</evidence>
<dbReference type="SUPFAM" id="SSF55856">
    <property type="entry name" value="Cytochrome b5-like heme/steroid binding domain"/>
    <property type="match status" value="1"/>
</dbReference>
<dbReference type="Gene3D" id="3.20.20.70">
    <property type="entry name" value="Aldolase class I"/>
    <property type="match status" value="1"/>
</dbReference>
<feature type="domain" description="Cytochrome b5 heme-binding" evidence="3">
    <location>
        <begin position="1"/>
        <end position="76"/>
    </location>
</feature>
<gene>
    <name evidence="5" type="ORF">B0A50_06515</name>
</gene>
<feature type="domain" description="FMN hydroxy acid dehydrogenase" evidence="4">
    <location>
        <begin position="102"/>
        <end position="462"/>
    </location>
</feature>
<dbReference type="EMBL" id="NAJL01000052">
    <property type="protein sequence ID" value="TKA23679.1"/>
    <property type="molecule type" value="Genomic_DNA"/>
</dbReference>
<dbReference type="PANTHER" id="PTHR10578:SF104">
    <property type="entry name" value="CYTOCHROME B2, MITOCHONDRIAL-RELATED"/>
    <property type="match status" value="1"/>
</dbReference>
<name>A0A4V5N3H7_9PEZI</name>
<protein>
    <submittedName>
        <fullName evidence="5">Uncharacterized protein</fullName>
    </submittedName>
</protein>
<dbReference type="InterPro" id="IPR000262">
    <property type="entry name" value="FMN-dep_DH"/>
</dbReference>
<evidence type="ECO:0000313" key="6">
    <source>
        <dbReference type="Proteomes" id="UP000308549"/>
    </source>
</evidence>
<dbReference type="Pfam" id="PF00173">
    <property type="entry name" value="Cyt-b5"/>
    <property type="match status" value="1"/>
</dbReference>